<keyword evidence="2" id="KW-1185">Reference proteome</keyword>
<name>A0ABQ3V7N7_9CHLR</name>
<gene>
    <name evidence="1" type="ORF">KSB_92570</name>
</gene>
<accession>A0ABQ3V7N7</accession>
<evidence type="ECO:0000313" key="2">
    <source>
        <dbReference type="Proteomes" id="UP000654345"/>
    </source>
</evidence>
<proteinExistence type="predicted"/>
<sequence>MPKKGELSKTARASLANREFKDHLTKHIDPITGEPIMLSKLLPVKVLRGGRSEMVYYNKDNYKL</sequence>
<dbReference type="EMBL" id="BNJG01000006">
    <property type="protein sequence ID" value="GHO60782.1"/>
    <property type="molecule type" value="Genomic_DNA"/>
</dbReference>
<dbReference type="Proteomes" id="UP000654345">
    <property type="component" value="Unassembled WGS sequence"/>
</dbReference>
<comment type="caution">
    <text evidence="1">The sequence shown here is derived from an EMBL/GenBank/DDBJ whole genome shotgun (WGS) entry which is preliminary data.</text>
</comment>
<protein>
    <submittedName>
        <fullName evidence="1">Uncharacterized protein</fullName>
    </submittedName>
</protein>
<organism evidence="1 2">
    <name type="scientific">Ktedonobacter robiniae</name>
    <dbReference type="NCBI Taxonomy" id="2778365"/>
    <lineage>
        <taxon>Bacteria</taxon>
        <taxon>Bacillati</taxon>
        <taxon>Chloroflexota</taxon>
        <taxon>Ktedonobacteria</taxon>
        <taxon>Ktedonobacterales</taxon>
        <taxon>Ktedonobacteraceae</taxon>
        <taxon>Ktedonobacter</taxon>
    </lineage>
</organism>
<evidence type="ECO:0000313" key="1">
    <source>
        <dbReference type="EMBL" id="GHO60782.1"/>
    </source>
</evidence>
<reference evidence="1 2" key="1">
    <citation type="journal article" date="2021" name="Int. J. Syst. Evol. Microbiol.">
        <title>Reticulibacter mediterranei gen. nov., sp. nov., within the new family Reticulibacteraceae fam. nov., and Ktedonospora formicarum gen. nov., sp. nov., Ktedonobacter robiniae sp. nov., Dictyobacter formicarum sp. nov. and Dictyobacter arantiisoli sp. nov., belonging to the class Ktedonobacteria.</title>
        <authorList>
            <person name="Yabe S."/>
            <person name="Zheng Y."/>
            <person name="Wang C.M."/>
            <person name="Sakai Y."/>
            <person name="Abe K."/>
            <person name="Yokota A."/>
            <person name="Donadio S."/>
            <person name="Cavaletti L."/>
            <person name="Monciardini P."/>
        </authorList>
    </citation>
    <scope>NUCLEOTIDE SEQUENCE [LARGE SCALE GENOMIC DNA]</scope>
    <source>
        <strain evidence="1 2">SOSP1-30</strain>
    </source>
</reference>
<dbReference type="RefSeq" id="WP_201376811.1">
    <property type="nucleotide sequence ID" value="NZ_BNJG01000006.1"/>
</dbReference>